<feature type="non-terminal residue" evidence="1">
    <location>
        <position position="77"/>
    </location>
</feature>
<name>X1HNC2_9ZZZZ</name>
<sequence length="77" mass="8596">EEKDFVDGLTAVFKEAGRKLKNDGIITFTFHHQAEAAWGAVLQSVLNAGFYISSIYPVQSESSVNPHIHMKANVRYD</sequence>
<gene>
    <name evidence="1" type="ORF">S03H2_26868</name>
</gene>
<dbReference type="AlphaFoldDB" id="X1HNC2"/>
<feature type="non-terminal residue" evidence="1">
    <location>
        <position position="1"/>
    </location>
</feature>
<dbReference type="EMBL" id="BARU01015788">
    <property type="protein sequence ID" value="GAH55364.1"/>
    <property type="molecule type" value="Genomic_DNA"/>
</dbReference>
<proteinExistence type="predicted"/>
<evidence type="ECO:0000313" key="1">
    <source>
        <dbReference type="EMBL" id="GAH55364.1"/>
    </source>
</evidence>
<comment type="caution">
    <text evidence="1">The sequence shown here is derived from an EMBL/GenBank/DDBJ whole genome shotgun (WGS) entry which is preliminary data.</text>
</comment>
<accession>X1HNC2</accession>
<protein>
    <submittedName>
        <fullName evidence="1">Uncharacterized protein</fullName>
    </submittedName>
</protein>
<reference evidence="1" key="1">
    <citation type="journal article" date="2014" name="Front. Microbiol.">
        <title>High frequency of phylogenetically diverse reductive dehalogenase-homologous genes in deep subseafloor sedimentary metagenomes.</title>
        <authorList>
            <person name="Kawai M."/>
            <person name="Futagami T."/>
            <person name="Toyoda A."/>
            <person name="Takaki Y."/>
            <person name="Nishi S."/>
            <person name="Hori S."/>
            <person name="Arai W."/>
            <person name="Tsubouchi T."/>
            <person name="Morono Y."/>
            <person name="Uchiyama I."/>
            <person name="Ito T."/>
            <person name="Fujiyama A."/>
            <person name="Inagaki F."/>
            <person name="Takami H."/>
        </authorList>
    </citation>
    <scope>NUCLEOTIDE SEQUENCE</scope>
    <source>
        <strain evidence="1">Expedition CK06-06</strain>
    </source>
</reference>
<organism evidence="1">
    <name type="scientific">marine sediment metagenome</name>
    <dbReference type="NCBI Taxonomy" id="412755"/>
    <lineage>
        <taxon>unclassified sequences</taxon>
        <taxon>metagenomes</taxon>
        <taxon>ecological metagenomes</taxon>
    </lineage>
</organism>